<protein>
    <submittedName>
        <fullName evidence="1">Uncharacterized protein</fullName>
    </submittedName>
</protein>
<dbReference type="Proteomes" id="UP000682811">
    <property type="component" value="Unassembled WGS sequence"/>
</dbReference>
<organism evidence="1 2">
    <name type="scientific">Paenibacillus azoreducens</name>
    <dbReference type="NCBI Taxonomy" id="116718"/>
    <lineage>
        <taxon>Bacteria</taxon>
        <taxon>Bacillati</taxon>
        <taxon>Bacillota</taxon>
        <taxon>Bacilli</taxon>
        <taxon>Bacillales</taxon>
        <taxon>Paenibacillaceae</taxon>
        <taxon>Paenibacillus</taxon>
    </lineage>
</organism>
<name>A0A919YEA5_9BACL</name>
<accession>A0A919YEA5</accession>
<evidence type="ECO:0000313" key="1">
    <source>
        <dbReference type="EMBL" id="GIO50076.1"/>
    </source>
</evidence>
<keyword evidence="2" id="KW-1185">Reference proteome</keyword>
<reference evidence="1 2" key="1">
    <citation type="submission" date="2021-03" db="EMBL/GenBank/DDBJ databases">
        <title>Antimicrobial resistance genes in bacteria isolated from Japanese honey, and their potential for conferring macrolide and lincosamide resistance in the American foulbrood pathogen Paenibacillus larvae.</title>
        <authorList>
            <person name="Okamoto M."/>
            <person name="Kumagai M."/>
            <person name="Kanamori H."/>
            <person name="Takamatsu D."/>
        </authorList>
    </citation>
    <scope>NUCLEOTIDE SEQUENCE [LARGE SCALE GENOMIC DNA]</scope>
    <source>
        <strain evidence="1 2">J34TS1</strain>
    </source>
</reference>
<dbReference type="AlphaFoldDB" id="A0A919YEA5"/>
<dbReference type="EMBL" id="BORT01000028">
    <property type="protein sequence ID" value="GIO50076.1"/>
    <property type="molecule type" value="Genomic_DNA"/>
</dbReference>
<sequence length="228" mass="24890">MKSYKNNFALIVDSKERKENAIAKKGRKILSAFLLCSFCFGLSTATTFAASEYPENQDTITMNEAGAIETYIGNFATEQTFTPEQDTTTVNQEDSNNGLKAAEPTISDIKKTKMNLFETVSDYVAYPGTVSVSKGVSTTISASVTGGGGVDIKFLKLNLSKTVGDSVTFTTTQTTSYPVSKGMRGRIILRYSQDYYTYKITKSGKDYTGSATTQAYDQYYALQEVSLG</sequence>
<dbReference type="RefSeq" id="WP_212980394.1">
    <property type="nucleotide sequence ID" value="NZ_AP025343.1"/>
</dbReference>
<evidence type="ECO:0000313" key="2">
    <source>
        <dbReference type="Proteomes" id="UP000682811"/>
    </source>
</evidence>
<gene>
    <name evidence="1" type="ORF">J34TS1_48410</name>
</gene>
<comment type="caution">
    <text evidence="1">The sequence shown here is derived from an EMBL/GenBank/DDBJ whole genome shotgun (WGS) entry which is preliminary data.</text>
</comment>
<proteinExistence type="predicted"/>